<dbReference type="EMBL" id="LAZR01002872">
    <property type="protein sequence ID" value="KKN24586.1"/>
    <property type="molecule type" value="Genomic_DNA"/>
</dbReference>
<protein>
    <submittedName>
        <fullName evidence="1">Uncharacterized protein</fullName>
    </submittedName>
</protein>
<name>A0A0F9RHS6_9ZZZZ</name>
<evidence type="ECO:0000313" key="1">
    <source>
        <dbReference type="EMBL" id="KKN24586.1"/>
    </source>
</evidence>
<organism evidence="1">
    <name type="scientific">marine sediment metagenome</name>
    <dbReference type="NCBI Taxonomy" id="412755"/>
    <lineage>
        <taxon>unclassified sequences</taxon>
        <taxon>metagenomes</taxon>
        <taxon>ecological metagenomes</taxon>
    </lineage>
</organism>
<sequence length="124" mass="14060">MNLEFQNAVFNDGLNVTVRQGDKWHGTTGSVPVIDIAGRTFDEKYRGEAYVLGSLLLFFDDIPAGLLRHEHDPSCRTKKGLKAELKRVYGYGNSFQEDANFATKKWTVLLFSPSNDEFRLEAEQ</sequence>
<proteinExistence type="predicted"/>
<gene>
    <name evidence="1" type="ORF">LCGC14_0893400</name>
</gene>
<reference evidence="1" key="1">
    <citation type="journal article" date="2015" name="Nature">
        <title>Complex archaea that bridge the gap between prokaryotes and eukaryotes.</title>
        <authorList>
            <person name="Spang A."/>
            <person name="Saw J.H."/>
            <person name="Jorgensen S.L."/>
            <person name="Zaremba-Niedzwiedzka K."/>
            <person name="Martijn J."/>
            <person name="Lind A.E."/>
            <person name="van Eijk R."/>
            <person name="Schleper C."/>
            <person name="Guy L."/>
            <person name="Ettema T.J."/>
        </authorList>
    </citation>
    <scope>NUCLEOTIDE SEQUENCE</scope>
</reference>
<comment type="caution">
    <text evidence="1">The sequence shown here is derived from an EMBL/GenBank/DDBJ whole genome shotgun (WGS) entry which is preliminary data.</text>
</comment>
<accession>A0A0F9RHS6</accession>
<dbReference type="AlphaFoldDB" id="A0A0F9RHS6"/>